<keyword evidence="1" id="KW-0812">Transmembrane</keyword>
<dbReference type="Proteomes" id="UP000800035">
    <property type="component" value="Unassembled WGS sequence"/>
</dbReference>
<sequence>MRVNCRRWISGLRGRTNRNRDTDRGTGIGIGIGLVVVYCVVVWLFGQLKVQKDDGGDGGFRDLEI</sequence>
<gene>
    <name evidence="2" type="ORF">CC80DRAFT_494930</name>
</gene>
<keyword evidence="1" id="KW-0472">Membrane</keyword>
<organism evidence="2 3">
    <name type="scientific">Byssothecium circinans</name>
    <dbReference type="NCBI Taxonomy" id="147558"/>
    <lineage>
        <taxon>Eukaryota</taxon>
        <taxon>Fungi</taxon>
        <taxon>Dikarya</taxon>
        <taxon>Ascomycota</taxon>
        <taxon>Pezizomycotina</taxon>
        <taxon>Dothideomycetes</taxon>
        <taxon>Pleosporomycetidae</taxon>
        <taxon>Pleosporales</taxon>
        <taxon>Massarineae</taxon>
        <taxon>Massarinaceae</taxon>
        <taxon>Byssothecium</taxon>
    </lineage>
</organism>
<evidence type="ECO:0000256" key="1">
    <source>
        <dbReference type="SAM" id="Phobius"/>
    </source>
</evidence>
<proteinExistence type="predicted"/>
<name>A0A6A5TK89_9PLEO</name>
<evidence type="ECO:0000313" key="2">
    <source>
        <dbReference type="EMBL" id="KAF1953051.1"/>
    </source>
</evidence>
<dbReference type="EMBL" id="ML977006">
    <property type="protein sequence ID" value="KAF1953051.1"/>
    <property type="molecule type" value="Genomic_DNA"/>
</dbReference>
<keyword evidence="1" id="KW-1133">Transmembrane helix</keyword>
<keyword evidence="3" id="KW-1185">Reference proteome</keyword>
<reference evidence="2" key="1">
    <citation type="journal article" date="2020" name="Stud. Mycol.">
        <title>101 Dothideomycetes genomes: a test case for predicting lifestyles and emergence of pathogens.</title>
        <authorList>
            <person name="Haridas S."/>
            <person name="Albert R."/>
            <person name="Binder M."/>
            <person name="Bloem J."/>
            <person name="Labutti K."/>
            <person name="Salamov A."/>
            <person name="Andreopoulos B."/>
            <person name="Baker S."/>
            <person name="Barry K."/>
            <person name="Bills G."/>
            <person name="Bluhm B."/>
            <person name="Cannon C."/>
            <person name="Castanera R."/>
            <person name="Culley D."/>
            <person name="Daum C."/>
            <person name="Ezra D."/>
            <person name="Gonzalez J."/>
            <person name="Henrissat B."/>
            <person name="Kuo A."/>
            <person name="Liang C."/>
            <person name="Lipzen A."/>
            <person name="Lutzoni F."/>
            <person name="Magnuson J."/>
            <person name="Mondo S."/>
            <person name="Nolan M."/>
            <person name="Ohm R."/>
            <person name="Pangilinan J."/>
            <person name="Park H.-J."/>
            <person name="Ramirez L."/>
            <person name="Alfaro M."/>
            <person name="Sun H."/>
            <person name="Tritt A."/>
            <person name="Yoshinaga Y."/>
            <person name="Zwiers L.-H."/>
            <person name="Turgeon B."/>
            <person name="Goodwin S."/>
            <person name="Spatafora J."/>
            <person name="Crous P."/>
            <person name="Grigoriev I."/>
        </authorList>
    </citation>
    <scope>NUCLEOTIDE SEQUENCE</scope>
    <source>
        <strain evidence="2">CBS 675.92</strain>
    </source>
</reference>
<feature type="transmembrane region" description="Helical" evidence="1">
    <location>
        <begin position="25"/>
        <end position="45"/>
    </location>
</feature>
<accession>A0A6A5TK89</accession>
<evidence type="ECO:0000313" key="3">
    <source>
        <dbReference type="Proteomes" id="UP000800035"/>
    </source>
</evidence>
<protein>
    <submittedName>
        <fullName evidence="2">Uncharacterized protein</fullName>
    </submittedName>
</protein>
<dbReference type="AlphaFoldDB" id="A0A6A5TK89"/>